<feature type="chain" id="PRO_5047150396" description="Outer membrane lipoprotein carrier protein LolA" evidence="1">
    <location>
        <begin position="18"/>
        <end position="183"/>
    </location>
</feature>
<gene>
    <name evidence="2" type="ORF">G4L40_06870</name>
</gene>
<accession>A0ABX0IGL6</accession>
<dbReference type="EMBL" id="JAAJBV010000004">
    <property type="protein sequence ID" value="NHM04426.1"/>
    <property type="molecule type" value="Genomic_DNA"/>
</dbReference>
<reference evidence="2 3" key="1">
    <citation type="submission" date="2020-02" db="EMBL/GenBank/DDBJ databases">
        <authorList>
            <person name="Chen W.-M."/>
        </authorList>
    </citation>
    <scope>NUCLEOTIDE SEQUENCE [LARGE SCALE GENOMIC DNA]</scope>
    <source>
        <strain evidence="2 3">TWA-26</strain>
    </source>
</reference>
<evidence type="ECO:0000313" key="3">
    <source>
        <dbReference type="Proteomes" id="UP000761423"/>
    </source>
</evidence>
<proteinExistence type="predicted"/>
<keyword evidence="3" id="KW-1185">Reference proteome</keyword>
<feature type="signal peptide" evidence="1">
    <location>
        <begin position="1"/>
        <end position="17"/>
    </location>
</feature>
<evidence type="ECO:0000313" key="2">
    <source>
        <dbReference type="EMBL" id="NHM04426.1"/>
    </source>
</evidence>
<dbReference type="RefSeq" id="WP_166236470.1">
    <property type="nucleotide sequence ID" value="NZ_JAAJBV010000004.1"/>
</dbReference>
<comment type="caution">
    <text evidence="2">The sequence shown here is derived from an EMBL/GenBank/DDBJ whole genome shotgun (WGS) entry which is preliminary data.</text>
</comment>
<name>A0ABX0IGL6_9FLAO</name>
<evidence type="ECO:0008006" key="4">
    <source>
        <dbReference type="Google" id="ProtNLM"/>
    </source>
</evidence>
<sequence length="183" mass="21468">MRKIFFTFILLSFSLHAQVKNEVFFNTLQKVENTDFYVSSYENHSKMSSNTHNNNQILIVNAKLDEVKNIVLPLNENINKVKTDCILLFKNQKFILVETSFENEKSVKLSSNYSRNLYLIDLVNFSLIKLNNDWSTIIDYELSEENNKLIIIQKSVLKSSENQMIIINFDLKTGDRKEIFKIN</sequence>
<protein>
    <recommendedName>
        <fullName evidence="4">Outer membrane lipoprotein carrier protein LolA</fullName>
    </recommendedName>
</protein>
<keyword evidence="1" id="KW-0732">Signal</keyword>
<organism evidence="2 3">
    <name type="scientific">Flavobacterium celericrescens</name>
    <dbReference type="NCBI Taxonomy" id="2709780"/>
    <lineage>
        <taxon>Bacteria</taxon>
        <taxon>Pseudomonadati</taxon>
        <taxon>Bacteroidota</taxon>
        <taxon>Flavobacteriia</taxon>
        <taxon>Flavobacteriales</taxon>
        <taxon>Flavobacteriaceae</taxon>
        <taxon>Flavobacterium</taxon>
    </lineage>
</organism>
<evidence type="ECO:0000256" key="1">
    <source>
        <dbReference type="SAM" id="SignalP"/>
    </source>
</evidence>
<dbReference type="Proteomes" id="UP000761423">
    <property type="component" value="Unassembled WGS sequence"/>
</dbReference>